<feature type="compositionally biased region" description="Basic residues" evidence="1">
    <location>
        <begin position="75"/>
        <end position="91"/>
    </location>
</feature>
<feature type="region of interest" description="Disordered" evidence="1">
    <location>
        <begin position="1"/>
        <end position="144"/>
    </location>
</feature>
<feature type="non-terminal residue" evidence="2">
    <location>
        <position position="1"/>
    </location>
</feature>
<keyword evidence="2" id="KW-0413">Isomerase</keyword>
<dbReference type="GO" id="GO:0003755">
    <property type="term" value="F:peptidyl-prolyl cis-trans isomerase activity"/>
    <property type="evidence" value="ECO:0007669"/>
    <property type="project" value="UniProtKB-EC"/>
</dbReference>
<gene>
    <name evidence="2" type="ORF">AVDCRST_MAG06-572</name>
</gene>
<sequence length="144" mass="17163">GELRRPGRGHQGLQGRRRPQWGALLRRPLLPPRHRRLHDPGRLPARHRHRWPGLHVQGRAAPRARLRQALPPGHGQRRPRHQRLAVLHHRRQDAAPEPQAHHLRRGRRPGLARRRRHDRQGAHRRHGPPRRARGHRDRRDHRLL</sequence>
<name>A0A6J4N3X6_9ACTN</name>
<organism evidence="2">
    <name type="scientific">uncultured Nocardioides sp</name>
    <dbReference type="NCBI Taxonomy" id="198441"/>
    <lineage>
        <taxon>Bacteria</taxon>
        <taxon>Bacillati</taxon>
        <taxon>Actinomycetota</taxon>
        <taxon>Actinomycetes</taxon>
        <taxon>Propionibacteriales</taxon>
        <taxon>Nocardioidaceae</taxon>
        <taxon>Nocardioides</taxon>
        <taxon>environmental samples</taxon>
    </lineage>
</organism>
<proteinExistence type="predicted"/>
<dbReference type="AlphaFoldDB" id="A0A6J4N3X6"/>
<accession>A0A6J4N3X6</accession>
<dbReference type="EMBL" id="CADCUP010000039">
    <property type="protein sequence ID" value="CAA9376707.1"/>
    <property type="molecule type" value="Genomic_DNA"/>
</dbReference>
<dbReference type="EC" id="5.2.1.8" evidence="2"/>
<evidence type="ECO:0000256" key="1">
    <source>
        <dbReference type="SAM" id="MobiDB-lite"/>
    </source>
</evidence>
<feature type="non-terminal residue" evidence="2">
    <location>
        <position position="144"/>
    </location>
</feature>
<feature type="compositionally biased region" description="Basic residues" evidence="1">
    <location>
        <begin position="101"/>
        <end position="144"/>
    </location>
</feature>
<feature type="compositionally biased region" description="Low complexity" evidence="1">
    <location>
        <begin position="57"/>
        <end position="73"/>
    </location>
</feature>
<protein>
    <submittedName>
        <fullName evidence="2">Peptidyl-prolyl cis-trans isomerase</fullName>
        <ecNumber evidence="2">5.2.1.8</ecNumber>
    </submittedName>
</protein>
<evidence type="ECO:0000313" key="2">
    <source>
        <dbReference type="EMBL" id="CAA9376707.1"/>
    </source>
</evidence>
<reference evidence="2" key="1">
    <citation type="submission" date="2020-02" db="EMBL/GenBank/DDBJ databases">
        <authorList>
            <person name="Meier V. D."/>
        </authorList>
    </citation>
    <scope>NUCLEOTIDE SEQUENCE</scope>
    <source>
        <strain evidence="2">AVDCRST_MAG06</strain>
    </source>
</reference>